<evidence type="ECO:0000256" key="2">
    <source>
        <dbReference type="ARBA" id="ARBA00022574"/>
    </source>
</evidence>
<dbReference type="PROSITE" id="PS50082">
    <property type="entry name" value="WD_REPEATS_2"/>
    <property type="match status" value="2"/>
</dbReference>
<evidence type="ECO:0000256" key="7">
    <source>
        <dbReference type="SAM" id="MobiDB-lite"/>
    </source>
</evidence>
<dbReference type="Gene3D" id="2.130.10.10">
    <property type="entry name" value="YVTN repeat-like/Quinoprotein amine dehydrogenase"/>
    <property type="match status" value="1"/>
</dbReference>
<dbReference type="PROSITE" id="PS00678">
    <property type="entry name" value="WD_REPEATS_1"/>
    <property type="match status" value="1"/>
</dbReference>
<dbReference type="Proteomes" id="UP001056384">
    <property type="component" value="Chromosome 6"/>
</dbReference>
<evidence type="ECO:0000256" key="1">
    <source>
        <dbReference type="ARBA" id="ARBA00008075"/>
    </source>
</evidence>
<name>A0A9Q9ELD4_9PEZI</name>
<proteinExistence type="inferred from homology"/>
<keyword evidence="3" id="KW-0677">Repeat</keyword>
<gene>
    <name evidence="8" type="ORF">Slin15195_G075760</name>
</gene>
<dbReference type="SMART" id="SM00320">
    <property type="entry name" value="WD40"/>
    <property type="match status" value="3"/>
</dbReference>
<dbReference type="InterPro" id="IPR036322">
    <property type="entry name" value="WD40_repeat_dom_sf"/>
</dbReference>
<evidence type="ECO:0000313" key="9">
    <source>
        <dbReference type="Proteomes" id="UP001056384"/>
    </source>
</evidence>
<keyword evidence="9" id="KW-1185">Reference proteome</keyword>
<feature type="repeat" description="WD" evidence="6">
    <location>
        <begin position="190"/>
        <end position="231"/>
    </location>
</feature>
<dbReference type="PANTHER" id="PTHR10253">
    <property type="entry name" value="POLYCOMB PROTEIN"/>
    <property type="match status" value="1"/>
</dbReference>
<reference evidence="8" key="1">
    <citation type="submission" date="2022-06" db="EMBL/GenBank/DDBJ databases">
        <title>Complete genome sequences of two strains of the flax pathogen Septoria linicola.</title>
        <authorList>
            <person name="Lapalu N."/>
            <person name="Simon A."/>
            <person name="Demenou B."/>
            <person name="Paumier D."/>
            <person name="Guillot M.-P."/>
            <person name="Gout L."/>
            <person name="Valade R."/>
        </authorList>
    </citation>
    <scope>NUCLEOTIDE SEQUENCE</scope>
    <source>
        <strain evidence="8">SE15195</strain>
    </source>
</reference>
<protein>
    <submittedName>
        <fullName evidence="8">Polycomb protein EED</fullName>
    </submittedName>
</protein>
<feature type="region of interest" description="Disordered" evidence="7">
    <location>
        <begin position="379"/>
        <end position="443"/>
    </location>
</feature>
<keyword evidence="5" id="KW-0804">Transcription</keyword>
<dbReference type="InterPro" id="IPR001680">
    <property type="entry name" value="WD40_rpt"/>
</dbReference>
<evidence type="ECO:0000256" key="4">
    <source>
        <dbReference type="ARBA" id="ARBA00023015"/>
    </source>
</evidence>
<accession>A0A9Q9ELD4</accession>
<evidence type="ECO:0000256" key="3">
    <source>
        <dbReference type="ARBA" id="ARBA00022737"/>
    </source>
</evidence>
<organism evidence="8 9">
    <name type="scientific">Septoria linicola</name>
    <dbReference type="NCBI Taxonomy" id="215465"/>
    <lineage>
        <taxon>Eukaryota</taxon>
        <taxon>Fungi</taxon>
        <taxon>Dikarya</taxon>
        <taxon>Ascomycota</taxon>
        <taxon>Pezizomycotina</taxon>
        <taxon>Dothideomycetes</taxon>
        <taxon>Dothideomycetidae</taxon>
        <taxon>Mycosphaerellales</taxon>
        <taxon>Mycosphaerellaceae</taxon>
        <taxon>Septoria</taxon>
    </lineage>
</organism>
<sequence>MVLHGNDVFPTLQSCTRLATDQTLFDVQFWPFGTNDDDQIFAVTGATDTIICRPQLRSSPPFEVLRWFRDESEQVIKLVHTCTRGDGHITKVAQDNASASLNSLAWTQDPVTQKPWICVAGDEHKHIKILDIESGYVARVLSGHGGAINDLCVSPISTSLLASCANDSTIRLWNLEPSHQEQPCVALLAGEGHKAPILAIEFHPNGKWLLSGGIDTAVCLWAVPDAAALERNDHSPAAKPLIVYYPHFYTEELHPNYVDCFGWYGDLIISKAARDQVDASKDIYSNEILLWKIEGFDADEPPAEDPPIPEAGYSTRSSFPHDEDFRGFARLLTMNIPHTDRFYHRFGLLHADGMRPILCMGDQETRFSFWDLQRFEEGIDPLDRPSNKPRKKGGRKKKGPNVLGELRRSESIASGSSPNQTPDASSTIASSTTGPEGREYTLSDRFTPLAPHYSVTANTDLTRINGKERHFATSQIAWSPDGTWMVTVGDMGMICMFHRDKSVV</sequence>
<evidence type="ECO:0000256" key="6">
    <source>
        <dbReference type="PROSITE-ProRule" id="PRU00221"/>
    </source>
</evidence>
<feature type="compositionally biased region" description="Basic residues" evidence="7">
    <location>
        <begin position="387"/>
        <end position="399"/>
    </location>
</feature>
<dbReference type="SUPFAM" id="SSF50978">
    <property type="entry name" value="WD40 repeat-like"/>
    <property type="match status" value="1"/>
</dbReference>
<dbReference type="PROSITE" id="PS50294">
    <property type="entry name" value="WD_REPEATS_REGION"/>
    <property type="match status" value="2"/>
</dbReference>
<evidence type="ECO:0000313" key="8">
    <source>
        <dbReference type="EMBL" id="USW54257.1"/>
    </source>
</evidence>
<dbReference type="EMBL" id="CP099423">
    <property type="protein sequence ID" value="USW54257.1"/>
    <property type="molecule type" value="Genomic_DNA"/>
</dbReference>
<feature type="compositionally biased region" description="Polar residues" evidence="7">
    <location>
        <begin position="411"/>
        <end position="434"/>
    </location>
</feature>
<evidence type="ECO:0000256" key="5">
    <source>
        <dbReference type="ARBA" id="ARBA00023163"/>
    </source>
</evidence>
<dbReference type="AlphaFoldDB" id="A0A9Q9ELD4"/>
<feature type="repeat" description="WD" evidence="6">
    <location>
        <begin position="141"/>
        <end position="183"/>
    </location>
</feature>
<comment type="similarity">
    <text evidence="1">Belongs to the WD repeat ESC family.</text>
</comment>
<dbReference type="InterPro" id="IPR015943">
    <property type="entry name" value="WD40/YVTN_repeat-like_dom_sf"/>
</dbReference>
<keyword evidence="2 6" id="KW-0853">WD repeat</keyword>
<dbReference type="InterPro" id="IPR019775">
    <property type="entry name" value="WD40_repeat_CS"/>
</dbReference>
<dbReference type="Pfam" id="PF00400">
    <property type="entry name" value="WD40"/>
    <property type="match status" value="2"/>
</dbReference>
<dbReference type="InterPro" id="IPR051243">
    <property type="entry name" value="PcG_WD-repeat"/>
</dbReference>
<keyword evidence="4" id="KW-0805">Transcription regulation</keyword>